<gene>
    <name evidence="1" type="ORF">RhiirA4_475509</name>
</gene>
<proteinExistence type="predicted"/>
<evidence type="ECO:0000313" key="2">
    <source>
        <dbReference type="Proteomes" id="UP000234323"/>
    </source>
</evidence>
<dbReference type="EMBL" id="LLXI01001965">
    <property type="protein sequence ID" value="PKY55791.1"/>
    <property type="molecule type" value="Genomic_DNA"/>
</dbReference>
<evidence type="ECO:0000313" key="1">
    <source>
        <dbReference type="EMBL" id="PKY55791.1"/>
    </source>
</evidence>
<accession>A0A2I1HA79</accession>
<name>A0A2I1HA79_9GLOM</name>
<sequence length="136" mass="15900">MSDFTYIDLPLENIINPFSTTTDNTLHLPDQTNNPSQIQFIYSTSNLWRPSEAYQRIYNKFQSNILKEYPNTPCIYCGKLLYKNKATWIQYNPSETYPIEQINQINVLALYNTFIENFQLIEECANLTPDSSLVII</sequence>
<dbReference type="Proteomes" id="UP000234323">
    <property type="component" value="Unassembled WGS sequence"/>
</dbReference>
<organism evidence="1 2">
    <name type="scientific">Rhizophagus irregularis</name>
    <dbReference type="NCBI Taxonomy" id="588596"/>
    <lineage>
        <taxon>Eukaryota</taxon>
        <taxon>Fungi</taxon>
        <taxon>Fungi incertae sedis</taxon>
        <taxon>Mucoromycota</taxon>
        <taxon>Glomeromycotina</taxon>
        <taxon>Glomeromycetes</taxon>
        <taxon>Glomerales</taxon>
        <taxon>Glomeraceae</taxon>
        <taxon>Rhizophagus</taxon>
    </lineage>
</organism>
<keyword evidence="2" id="KW-1185">Reference proteome</keyword>
<dbReference type="AlphaFoldDB" id="A0A2I1HA79"/>
<comment type="caution">
    <text evidence="1">The sequence shown here is derived from an EMBL/GenBank/DDBJ whole genome shotgun (WGS) entry which is preliminary data.</text>
</comment>
<dbReference type="VEuPathDB" id="FungiDB:RhiirFUN_021672"/>
<protein>
    <submittedName>
        <fullName evidence="1">Uncharacterized protein</fullName>
    </submittedName>
</protein>
<reference evidence="1 2" key="1">
    <citation type="submission" date="2015-10" db="EMBL/GenBank/DDBJ databases">
        <title>Genome analyses suggest a sexual origin of heterokaryosis in a supposedly ancient asexual fungus.</title>
        <authorList>
            <person name="Ropars J."/>
            <person name="Sedzielewska K."/>
            <person name="Noel J."/>
            <person name="Charron P."/>
            <person name="Farinelli L."/>
            <person name="Marton T."/>
            <person name="Kruger M."/>
            <person name="Pelin A."/>
            <person name="Brachmann A."/>
            <person name="Corradi N."/>
        </authorList>
    </citation>
    <scope>NUCLEOTIDE SEQUENCE [LARGE SCALE GENOMIC DNA]</scope>
    <source>
        <strain evidence="1 2">A4</strain>
    </source>
</reference>